<gene>
    <name evidence="1" type="ordered locus">Sterm_2882</name>
</gene>
<reference evidence="2" key="1">
    <citation type="submission" date="2009-09" db="EMBL/GenBank/DDBJ databases">
        <title>The complete chromosome of Sebaldella termitidis ATCC 33386.</title>
        <authorList>
            <consortium name="US DOE Joint Genome Institute (JGI-PGF)"/>
            <person name="Lucas S."/>
            <person name="Copeland A."/>
            <person name="Lapidus A."/>
            <person name="Glavina del Rio T."/>
            <person name="Dalin E."/>
            <person name="Tice H."/>
            <person name="Bruce D."/>
            <person name="Goodwin L."/>
            <person name="Pitluck S."/>
            <person name="Kyrpides N."/>
            <person name="Mavromatis K."/>
            <person name="Ivanova N."/>
            <person name="Mikhailova N."/>
            <person name="Sims D."/>
            <person name="Meincke L."/>
            <person name="Brettin T."/>
            <person name="Detter J.C."/>
            <person name="Han C."/>
            <person name="Larimer F."/>
            <person name="Land M."/>
            <person name="Hauser L."/>
            <person name="Markowitz V."/>
            <person name="Cheng J.F."/>
            <person name="Hugenholtz P."/>
            <person name="Woyke T."/>
            <person name="Wu D."/>
            <person name="Eisen J.A."/>
        </authorList>
    </citation>
    <scope>NUCLEOTIDE SEQUENCE [LARGE SCALE GENOMIC DNA]</scope>
    <source>
        <strain evidence="2">ATCC 33386 / NCTC 11300</strain>
    </source>
</reference>
<dbReference type="HOGENOM" id="CLU_1685367_0_0_0"/>
<name>D1ANC2_SEBTE</name>
<sequence length="156" mass="18425">MQTKHIEKLEELKGYEWEYHGKKFLLTGQDYLVLKQTDTFDNKGLLCCISLRFIGLENLAELEFYGLKVILNEKPKLTRKEKILIECHEDEFFIARSENNSLCIFEKMPQQCSLGHWGRIWGDDRLVINSELFPFITWESGKAWSKSELMELEVTE</sequence>
<protein>
    <submittedName>
        <fullName evidence="1">Uncharacterized protein</fullName>
    </submittedName>
</protein>
<dbReference type="AlphaFoldDB" id="D1ANC2"/>
<dbReference type="EMBL" id="CP001739">
    <property type="protein sequence ID" value="ACZ09726.1"/>
    <property type="molecule type" value="Genomic_DNA"/>
</dbReference>
<evidence type="ECO:0000313" key="2">
    <source>
        <dbReference type="Proteomes" id="UP000000845"/>
    </source>
</evidence>
<dbReference type="KEGG" id="str:Sterm_2882"/>
<dbReference type="Proteomes" id="UP000000845">
    <property type="component" value="Chromosome"/>
</dbReference>
<dbReference type="STRING" id="526218.Sterm_2882"/>
<organism evidence="1 2">
    <name type="scientific">Sebaldella termitidis (strain ATCC 33386 / NCTC 11300)</name>
    <dbReference type="NCBI Taxonomy" id="526218"/>
    <lineage>
        <taxon>Bacteria</taxon>
        <taxon>Fusobacteriati</taxon>
        <taxon>Fusobacteriota</taxon>
        <taxon>Fusobacteriia</taxon>
        <taxon>Fusobacteriales</taxon>
        <taxon>Leptotrichiaceae</taxon>
        <taxon>Sebaldella</taxon>
    </lineage>
</organism>
<proteinExistence type="predicted"/>
<reference evidence="1 2" key="2">
    <citation type="journal article" date="2010" name="Stand. Genomic Sci.">
        <title>Complete genome sequence of Sebaldella termitidis type strain (NCTC 11300).</title>
        <authorList>
            <person name="Harmon-Smith M."/>
            <person name="Celia L."/>
            <person name="Chertkov O."/>
            <person name="Lapidus A."/>
            <person name="Copeland A."/>
            <person name="Glavina Del Rio T."/>
            <person name="Nolan M."/>
            <person name="Lucas S."/>
            <person name="Tice H."/>
            <person name="Cheng J.F."/>
            <person name="Han C."/>
            <person name="Detter J.C."/>
            <person name="Bruce D."/>
            <person name="Goodwin L."/>
            <person name="Pitluck S."/>
            <person name="Pati A."/>
            <person name="Liolios K."/>
            <person name="Ivanova N."/>
            <person name="Mavromatis K."/>
            <person name="Mikhailova N."/>
            <person name="Chen A."/>
            <person name="Palaniappan K."/>
            <person name="Land M."/>
            <person name="Hauser L."/>
            <person name="Chang Y.J."/>
            <person name="Jeffries C.D."/>
            <person name="Brettin T."/>
            <person name="Goker M."/>
            <person name="Beck B."/>
            <person name="Bristow J."/>
            <person name="Eisen J.A."/>
            <person name="Markowitz V."/>
            <person name="Hugenholtz P."/>
            <person name="Kyrpides N.C."/>
            <person name="Klenk H.P."/>
            <person name="Chen F."/>
        </authorList>
    </citation>
    <scope>NUCLEOTIDE SEQUENCE [LARGE SCALE GENOMIC DNA]</scope>
    <source>
        <strain evidence="2">ATCC 33386 / NCTC 11300</strain>
    </source>
</reference>
<evidence type="ECO:0000313" key="1">
    <source>
        <dbReference type="EMBL" id="ACZ09726.1"/>
    </source>
</evidence>
<keyword evidence="2" id="KW-1185">Reference proteome</keyword>
<accession>D1ANC2</accession>